<dbReference type="NCBIfam" id="TIGR04057">
    <property type="entry name" value="SusC_RagA_signa"/>
    <property type="match status" value="1"/>
</dbReference>
<keyword evidence="7 8" id="KW-0998">Cell outer membrane</keyword>
<dbReference type="PROSITE" id="PS52016">
    <property type="entry name" value="TONB_DEPENDENT_REC_3"/>
    <property type="match status" value="1"/>
</dbReference>
<dbReference type="InterPro" id="IPR036942">
    <property type="entry name" value="Beta-barrel_TonB_sf"/>
</dbReference>
<evidence type="ECO:0000259" key="10">
    <source>
        <dbReference type="Pfam" id="PF07715"/>
    </source>
</evidence>
<protein>
    <submittedName>
        <fullName evidence="11">SusC/RagA family TonB-linked outer membrane protein</fullName>
    </submittedName>
</protein>
<evidence type="ECO:0000256" key="7">
    <source>
        <dbReference type="ARBA" id="ARBA00023237"/>
    </source>
</evidence>
<evidence type="ECO:0000256" key="8">
    <source>
        <dbReference type="PROSITE-ProRule" id="PRU01360"/>
    </source>
</evidence>
<dbReference type="Pfam" id="PF13715">
    <property type="entry name" value="CarbopepD_reg_2"/>
    <property type="match status" value="1"/>
</dbReference>
<dbReference type="GO" id="GO:0015344">
    <property type="term" value="F:siderophore uptake transmembrane transporter activity"/>
    <property type="evidence" value="ECO:0007669"/>
    <property type="project" value="TreeGrafter"/>
</dbReference>
<feature type="domain" description="TonB-dependent receptor plug" evidence="10">
    <location>
        <begin position="118"/>
        <end position="237"/>
    </location>
</feature>
<keyword evidence="12" id="KW-1185">Reference proteome</keyword>
<dbReference type="Pfam" id="PF07715">
    <property type="entry name" value="Plug"/>
    <property type="match status" value="1"/>
</dbReference>
<organism evidence="11 12">
    <name type="scientific">Hufsiella ginkgonis</name>
    <dbReference type="NCBI Taxonomy" id="2695274"/>
    <lineage>
        <taxon>Bacteria</taxon>
        <taxon>Pseudomonadati</taxon>
        <taxon>Bacteroidota</taxon>
        <taxon>Sphingobacteriia</taxon>
        <taxon>Sphingobacteriales</taxon>
        <taxon>Sphingobacteriaceae</taxon>
        <taxon>Hufsiella</taxon>
    </lineage>
</organism>
<keyword evidence="6 8" id="KW-0472">Membrane</keyword>
<dbReference type="InterPro" id="IPR023997">
    <property type="entry name" value="TonB-dep_OMP_SusC/RagA_CS"/>
</dbReference>
<feature type="signal peptide" evidence="9">
    <location>
        <begin position="1"/>
        <end position="21"/>
    </location>
</feature>
<dbReference type="InterPro" id="IPR008969">
    <property type="entry name" value="CarboxyPept-like_regulatory"/>
</dbReference>
<dbReference type="GO" id="GO:0009279">
    <property type="term" value="C:cell outer membrane"/>
    <property type="evidence" value="ECO:0007669"/>
    <property type="project" value="UniProtKB-SubCell"/>
</dbReference>
<keyword evidence="2 8" id="KW-0813">Transport</keyword>
<comment type="subcellular location">
    <subcellularLocation>
        <location evidence="1 8">Cell outer membrane</location>
        <topology evidence="1 8">Multi-pass membrane protein</topology>
    </subcellularLocation>
</comment>
<reference evidence="11 12" key="1">
    <citation type="submission" date="2019-11" db="EMBL/GenBank/DDBJ databases">
        <title>Pedobacter sp. HMF7056 Genome sequencing and assembly.</title>
        <authorList>
            <person name="Kang H."/>
            <person name="Kim H."/>
            <person name="Joh K."/>
        </authorList>
    </citation>
    <scope>NUCLEOTIDE SEQUENCE [LARGE SCALE GENOMIC DNA]</scope>
    <source>
        <strain evidence="11 12">HMF7056</strain>
    </source>
</reference>
<dbReference type="InterPro" id="IPR023996">
    <property type="entry name" value="TonB-dep_OMP_SusC/RagA"/>
</dbReference>
<dbReference type="InterPro" id="IPR037066">
    <property type="entry name" value="Plug_dom_sf"/>
</dbReference>
<dbReference type="PANTHER" id="PTHR30069">
    <property type="entry name" value="TONB-DEPENDENT OUTER MEMBRANE RECEPTOR"/>
    <property type="match status" value="1"/>
</dbReference>
<evidence type="ECO:0000256" key="3">
    <source>
        <dbReference type="ARBA" id="ARBA00022452"/>
    </source>
</evidence>
<keyword evidence="3 8" id="KW-1134">Transmembrane beta strand</keyword>
<gene>
    <name evidence="11" type="ORF">GS398_01630</name>
</gene>
<dbReference type="PANTHER" id="PTHR30069:SF29">
    <property type="entry name" value="HEMOGLOBIN AND HEMOGLOBIN-HAPTOGLOBIN-BINDING PROTEIN 1-RELATED"/>
    <property type="match status" value="1"/>
</dbReference>
<sequence length="1040" mass="111624">MRRKLLAMVLWMCATCAQLMAQSQTVTGTVTDKADGSTLPGVSVLVKGSKTGTQTGVNGQFAIQVPAGAQFLVFSYIGYTAQTVRVSGNTLNVSLEVDAKQLSEVVVTGFGTQRDRKTLGYSATSISAEDLTQAKVTNVSNALAAKIPGARVAGSGGAFTGSSVIIRGFTTFTGSNQPLYVVDGIPVDNSGGGASLQSGASVSNRIVDVNPEDIENLTVLKGAAATALYGSRGASGVILITTKKAKAGQKSKIEFSTSYNAIDINKLPDYQNTYGQGVAGAYSATVNTSWGPEMKGQTVNNYLGQPVTYQAYPDNVKDLFKTGYNLQNNLSFSGASDKSTYRVAYGNGTETYVIDGNKLKRNNLTVNASTQLNSKLKVGTAFTYTNNTSIRTQQGNQLANPVFRAFFTPRSFDLMGTPFEDAAGVQTYFGAEDNPLWSIKHIKYNDEINRVFGNVNLRYDFNNWLNAEFKIGTDYYNTKVKGFDELGNRGGGNAGSASVGIGGVVERNSNLKNVNSTFTVTGNKRYGDFGVTATLGNEVYDNYSTNANVTGLGLVVRGFDNIKNTLTYNPGFGSSRVRLVGFFADVAADYKNFITLNVKARNDYSSTLTKENRSIFYPAFATSFILTEAFPEIKESGKINLVKLKANWGEVGKGAPAYSTDSYYITASAGDGFTTGITFPFNGLAGYTLSNTAGNNAITPEFTREWEVGTELGFFNNRITADMALYRRKTRSVILNVPLAASSGVGSVTKNAGSLSTKGFEASLGITPVKVKDFLWNAVGNFTKFKSIVQELAPGVPVITLGGFTTPNVRLVAGQEYNQIYGSKMQRDANGKLLLTAAGLPLATSGVEILGNANPDWTMGITNTFTYKSLSLDVLLDIRKGGDMYSRNIADVIRNGAAKETAEVARFNADGTVAKPYMFEGVYAPGTPNAGQPNTTMITSEQYWGNSGKFVAAEGYMYDTSWFRVREANISYRVPVSLASKTPFGSIDVGLFGRNLFMHAPNFPHFDPEQNVLGISNAQGLEFNAQPSTRTIGFNVRLTL</sequence>
<dbReference type="AlphaFoldDB" id="A0A7K1XU02"/>
<comment type="caution">
    <text evidence="11">The sequence shown here is derived from an EMBL/GenBank/DDBJ whole genome shotgun (WGS) entry which is preliminary data.</text>
</comment>
<evidence type="ECO:0000256" key="1">
    <source>
        <dbReference type="ARBA" id="ARBA00004571"/>
    </source>
</evidence>
<evidence type="ECO:0000256" key="6">
    <source>
        <dbReference type="ARBA" id="ARBA00023136"/>
    </source>
</evidence>
<dbReference type="Gene3D" id="2.170.130.10">
    <property type="entry name" value="TonB-dependent receptor, plug domain"/>
    <property type="match status" value="1"/>
</dbReference>
<evidence type="ECO:0000313" key="11">
    <source>
        <dbReference type="EMBL" id="MXV13986.1"/>
    </source>
</evidence>
<evidence type="ECO:0000256" key="2">
    <source>
        <dbReference type="ARBA" id="ARBA00022448"/>
    </source>
</evidence>
<dbReference type="Gene3D" id="2.60.40.1120">
    <property type="entry name" value="Carboxypeptidase-like, regulatory domain"/>
    <property type="match status" value="1"/>
</dbReference>
<keyword evidence="5 9" id="KW-0732">Signal</keyword>
<dbReference type="GO" id="GO:0044718">
    <property type="term" value="P:siderophore transmembrane transport"/>
    <property type="evidence" value="ECO:0007669"/>
    <property type="project" value="TreeGrafter"/>
</dbReference>
<name>A0A7K1XU02_9SPHI</name>
<dbReference type="SUPFAM" id="SSF56935">
    <property type="entry name" value="Porins"/>
    <property type="match status" value="1"/>
</dbReference>
<dbReference type="RefSeq" id="WP_160904999.1">
    <property type="nucleotide sequence ID" value="NZ_WVHS01000001.1"/>
</dbReference>
<evidence type="ECO:0000256" key="9">
    <source>
        <dbReference type="SAM" id="SignalP"/>
    </source>
</evidence>
<dbReference type="InterPro" id="IPR012910">
    <property type="entry name" value="Plug_dom"/>
</dbReference>
<evidence type="ECO:0000256" key="4">
    <source>
        <dbReference type="ARBA" id="ARBA00022692"/>
    </source>
</evidence>
<evidence type="ECO:0000256" key="5">
    <source>
        <dbReference type="ARBA" id="ARBA00022729"/>
    </source>
</evidence>
<dbReference type="InterPro" id="IPR039426">
    <property type="entry name" value="TonB-dep_rcpt-like"/>
</dbReference>
<evidence type="ECO:0000313" key="12">
    <source>
        <dbReference type="Proteomes" id="UP000451233"/>
    </source>
</evidence>
<feature type="chain" id="PRO_5029670038" evidence="9">
    <location>
        <begin position="22"/>
        <end position="1040"/>
    </location>
</feature>
<dbReference type="NCBIfam" id="TIGR04056">
    <property type="entry name" value="OMP_RagA_SusC"/>
    <property type="match status" value="1"/>
</dbReference>
<comment type="similarity">
    <text evidence="8">Belongs to the TonB-dependent receptor family.</text>
</comment>
<dbReference type="EMBL" id="WVHS01000001">
    <property type="protein sequence ID" value="MXV13986.1"/>
    <property type="molecule type" value="Genomic_DNA"/>
</dbReference>
<proteinExistence type="inferred from homology"/>
<accession>A0A7K1XU02</accession>
<dbReference type="Proteomes" id="UP000451233">
    <property type="component" value="Unassembled WGS sequence"/>
</dbReference>
<dbReference type="SUPFAM" id="SSF49464">
    <property type="entry name" value="Carboxypeptidase regulatory domain-like"/>
    <property type="match status" value="1"/>
</dbReference>
<dbReference type="Gene3D" id="2.40.170.20">
    <property type="entry name" value="TonB-dependent receptor, beta-barrel domain"/>
    <property type="match status" value="1"/>
</dbReference>
<keyword evidence="4 8" id="KW-0812">Transmembrane</keyword>